<dbReference type="CDD" id="cd16917">
    <property type="entry name" value="HATPase_UhpB-NarQ-NarX-like"/>
    <property type="match status" value="1"/>
</dbReference>
<accession>A0A495X3G0</accession>
<dbReference type="InterPro" id="IPR036890">
    <property type="entry name" value="HATPase_C_sf"/>
</dbReference>
<reference evidence="12 13" key="1">
    <citation type="submission" date="2018-10" db="EMBL/GenBank/DDBJ databases">
        <title>Sequencing the genomes of 1000 actinobacteria strains.</title>
        <authorList>
            <person name="Klenk H.-P."/>
        </authorList>
    </citation>
    <scope>NUCLEOTIDE SEQUENCE [LARGE SCALE GENOMIC DNA]</scope>
    <source>
        <strain evidence="12 13">DSM 43911</strain>
    </source>
</reference>
<dbReference type="Pfam" id="PF02518">
    <property type="entry name" value="HATPase_c"/>
    <property type="match status" value="1"/>
</dbReference>
<comment type="caution">
    <text evidence="12">The sequence shown here is derived from an EMBL/GenBank/DDBJ whole genome shotgun (WGS) entry which is preliminary data.</text>
</comment>
<dbReference type="EC" id="2.7.13.3" evidence="2"/>
<evidence type="ECO:0000256" key="9">
    <source>
        <dbReference type="SAM" id="Phobius"/>
    </source>
</evidence>
<keyword evidence="6 12" id="KW-0418">Kinase</keyword>
<dbReference type="GO" id="GO:0000155">
    <property type="term" value="F:phosphorelay sensor kinase activity"/>
    <property type="evidence" value="ECO:0007669"/>
    <property type="project" value="InterPro"/>
</dbReference>
<evidence type="ECO:0000256" key="4">
    <source>
        <dbReference type="ARBA" id="ARBA00022679"/>
    </source>
</evidence>
<dbReference type="EMBL" id="RBXR01000001">
    <property type="protein sequence ID" value="RKT68066.1"/>
    <property type="molecule type" value="Genomic_DNA"/>
</dbReference>
<evidence type="ECO:0000256" key="1">
    <source>
        <dbReference type="ARBA" id="ARBA00000085"/>
    </source>
</evidence>
<evidence type="ECO:0000256" key="2">
    <source>
        <dbReference type="ARBA" id="ARBA00012438"/>
    </source>
</evidence>
<evidence type="ECO:0000256" key="6">
    <source>
        <dbReference type="ARBA" id="ARBA00022777"/>
    </source>
</evidence>
<dbReference type="InterPro" id="IPR050482">
    <property type="entry name" value="Sensor_HK_TwoCompSys"/>
</dbReference>
<dbReference type="InterPro" id="IPR003594">
    <property type="entry name" value="HATPase_dom"/>
</dbReference>
<keyword evidence="13" id="KW-1185">Reference proteome</keyword>
<dbReference type="SUPFAM" id="SSF55874">
    <property type="entry name" value="ATPase domain of HSP90 chaperone/DNA topoisomerase II/histidine kinase"/>
    <property type="match status" value="1"/>
</dbReference>
<evidence type="ECO:0000256" key="5">
    <source>
        <dbReference type="ARBA" id="ARBA00022741"/>
    </source>
</evidence>
<feature type="transmembrane region" description="Helical" evidence="9">
    <location>
        <begin position="161"/>
        <end position="176"/>
    </location>
</feature>
<protein>
    <recommendedName>
        <fullName evidence="2">histidine kinase</fullName>
        <ecNumber evidence="2">2.7.13.3</ecNumber>
    </recommendedName>
</protein>
<dbReference type="Pfam" id="PF07730">
    <property type="entry name" value="HisKA_3"/>
    <property type="match status" value="1"/>
</dbReference>
<feature type="transmembrane region" description="Helical" evidence="9">
    <location>
        <begin position="136"/>
        <end position="156"/>
    </location>
</feature>
<dbReference type="GO" id="GO:0016020">
    <property type="term" value="C:membrane"/>
    <property type="evidence" value="ECO:0007669"/>
    <property type="project" value="InterPro"/>
</dbReference>
<evidence type="ECO:0000259" key="10">
    <source>
        <dbReference type="Pfam" id="PF02518"/>
    </source>
</evidence>
<keyword evidence="5" id="KW-0547">Nucleotide-binding</keyword>
<gene>
    <name evidence="12" type="ORF">DFJ66_1247</name>
</gene>
<dbReference type="Proteomes" id="UP000272729">
    <property type="component" value="Unassembled WGS sequence"/>
</dbReference>
<comment type="catalytic activity">
    <reaction evidence="1">
        <text>ATP + protein L-histidine = ADP + protein N-phospho-L-histidine.</text>
        <dbReference type="EC" id="2.7.13.3"/>
    </reaction>
</comment>
<name>A0A495X3G0_9PSEU</name>
<dbReference type="InterPro" id="IPR011712">
    <property type="entry name" value="Sig_transdc_His_kin_sub3_dim/P"/>
</dbReference>
<dbReference type="Gene3D" id="3.30.565.10">
    <property type="entry name" value="Histidine kinase-like ATPase, C-terminal domain"/>
    <property type="match status" value="1"/>
</dbReference>
<evidence type="ECO:0000313" key="13">
    <source>
        <dbReference type="Proteomes" id="UP000272729"/>
    </source>
</evidence>
<dbReference type="GO" id="GO:0005524">
    <property type="term" value="F:ATP binding"/>
    <property type="evidence" value="ECO:0007669"/>
    <property type="project" value="UniProtKB-KW"/>
</dbReference>
<keyword evidence="3" id="KW-0597">Phosphoprotein</keyword>
<keyword evidence="9" id="KW-0472">Membrane</keyword>
<proteinExistence type="predicted"/>
<keyword evidence="8" id="KW-0902">Two-component regulatory system</keyword>
<keyword evidence="9" id="KW-1133">Transmembrane helix</keyword>
<dbReference type="GO" id="GO:0046983">
    <property type="term" value="F:protein dimerization activity"/>
    <property type="evidence" value="ECO:0007669"/>
    <property type="project" value="InterPro"/>
</dbReference>
<evidence type="ECO:0000259" key="11">
    <source>
        <dbReference type="Pfam" id="PF07730"/>
    </source>
</evidence>
<sequence>MAGRVGQNGPMIDRLRARAARVTRLRGPVADLLRPLPDHVHQRVRAWAEPEDPHRRGPVSDRLRAAVAAVLRPTGPLPRPGRRSLVFDALIALVLCVGALDFALNITDFDAPVGLFPPDPMAPPPPFSPVTEPHSAFEGSEFGAVVVALVASLALVLRRRYPLAVLWVVVLVGLTVPDAPRLTFYACVIAAYTAAAYSPYRVATLTSLPLAVLALWLPEHPVLPTVPNEYVPLLVVVPLVLAANGLRTWKLRADERRTRLSVMEREQRDALRRAVEQERARIARELHDVVTHNVSVMVIQTGAARKVMASAPDQARDALLAVEAAGRSAMAELRHVMGLLTPDGPHADDLAPQPGIDRLDDLVGRMRGAGLPVGLTVAGPPRPVPSGVGLAAYRVVQEALTNTVKHASGASATVTVEYAPDHLCVEVADTGGVATGAAGSGRGLIGLRERLSVYGGTLHTGPRPTGGYRVKALIPLEGT</sequence>
<evidence type="ECO:0000256" key="3">
    <source>
        <dbReference type="ARBA" id="ARBA00022553"/>
    </source>
</evidence>
<organism evidence="12 13">
    <name type="scientific">Saccharothrix variisporea</name>
    <dbReference type="NCBI Taxonomy" id="543527"/>
    <lineage>
        <taxon>Bacteria</taxon>
        <taxon>Bacillati</taxon>
        <taxon>Actinomycetota</taxon>
        <taxon>Actinomycetes</taxon>
        <taxon>Pseudonocardiales</taxon>
        <taxon>Pseudonocardiaceae</taxon>
        <taxon>Saccharothrix</taxon>
    </lineage>
</organism>
<keyword evidence="4" id="KW-0808">Transferase</keyword>
<evidence type="ECO:0000313" key="12">
    <source>
        <dbReference type="EMBL" id="RKT68066.1"/>
    </source>
</evidence>
<evidence type="ECO:0000256" key="7">
    <source>
        <dbReference type="ARBA" id="ARBA00022840"/>
    </source>
</evidence>
<evidence type="ECO:0000256" key="8">
    <source>
        <dbReference type="ARBA" id="ARBA00023012"/>
    </source>
</evidence>
<feature type="domain" description="Histidine kinase/HSP90-like ATPase" evidence="10">
    <location>
        <begin position="391"/>
        <end position="477"/>
    </location>
</feature>
<dbReference type="PANTHER" id="PTHR24421">
    <property type="entry name" value="NITRATE/NITRITE SENSOR PROTEIN NARX-RELATED"/>
    <property type="match status" value="1"/>
</dbReference>
<dbReference type="AlphaFoldDB" id="A0A495X3G0"/>
<feature type="transmembrane region" description="Helical" evidence="9">
    <location>
        <begin position="85"/>
        <end position="106"/>
    </location>
</feature>
<feature type="domain" description="Signal transduction histidine kinase subgroup 3 dimerisation and phosphoacceptor" evidence="11">
    <location>
        <begin position="278"/>
        <end position="343"/>
    </location>
</feature>
<dbReference type="Gene3D" id="1.20.5.1930">
    <property type="match status" value="1"/>
</dbReference>
<dbReference type="PANTHER" id="PTHR24421:SF10">
    <property type="entry name" value="NITRATE_NITRITE SENSOR PROTEIN NARQ"/>
    <property type="match status" value="1"/>
</dbReference>
<keyword evidence="9" id="KW-0812">Transmembrane</keyword>
<keyword evidence="7" id="KW-0067">ATP-binding</keyword>